<dbReference type="InterPro" id="IPR050482">
    <property type="entry name" value="Sensor_HK_TwoCompSys"/>
</dbReference>
<keyword evidence="4" id="KW-0808">Transferase</keyword>
<dbReference type="AlphaFoldDB" id="A0A1H6ECL4"/>
<dbReference type="Pfam" id="PF07730">
    <property type="entry name" value="HisKA_3"/>
    <property type="match status" value="1"/>
</dbReference>
<feature type="transmembrane region" description="Helical" evidence="9">
    <location>
        <begin position="12"/>
        <end position="34"/>
    </location>
</feature>
<keyword evidence="6 11" id="KW-0418">Kinase</keyword>
<keyword evidence="3" id="KW-0597">Phosphoprotein</keyword>
<dbReference type="PANTHER" id="PTHR24421:SF10">
    <property type="entry name" value="NITRATE_NITRITE SENSOR PROTEIN NARQ"/>
    <property type="match status" value="1"/>
</dbReference>
<dbReference type="Gene3D" id="3.30.565.10">
    <property type="entry name" value="Histidine kinase-like ATPase, C-terminal domain"/>
    <property type="match status" value="1"/>
</dbReference>
<dbReference type="CDD" id="cd16917">
    <property type="entry name" value="HATPase_UhpB-NarQ-NarX-like"/>
    <property type="match status" value="1"/>
</dbReference>
<accession>A0A1H6ECL4</accession>
<evidence type="ECO:0000259" key="10">
    <source>
        <dbReference type="SMART" id="SM00387"/>
    </source>
</evidence>
<evidence type="ECO:0000256" key="6">
    <source>
        <dbReference type="ARBA" id="ARBA00022777"/>
    </source>
</evidence>
<evidence type="ECO:0000256" key="1">
    <source>
        <dbReference type="ARBA" id="ARBA00000085"/>
    </source>
</evidence>
<dbReference type="GO" id="GO:0016020">
    <property type="term" value="C:membrane"/>
    <property type="evidence" value="ECO:0007669"/>
    <property type="project" value="InterPro"/>
</dbReference>
<dbReference type="GO" id="GO:0000155">
    <property type="term" value="F:phosphorelay sensor kinase activity"/>
    <property type="evidence" value="ECO:0007669"/>
    <property type="project" value="InterPro"/>
</dbReference>
<feature type="domain" description="Histidine kinase/HSP90-like ATPase" evidence="10">
    <location>
        <begin position="271"/>
        <end position="361"/>
    </location>
</feature>
<keyword evidence="9" id="KW-1133">Transmembrane helix</keyword>
<dbReference type="EMBL" id="FNVB01000010">
    <property type="protein sequence ID" value="SEG95517.1"/>
    <property type="molecule type" value="Genomic_DNA"/>
</dbReference>
<feature type="transmembrane region" description="Helical" evidence="9">
    <location>
        <begin position="113"/>
        <end position="134"/>
    </location>
</feature>
<gene>
    <name evidence="11" type="ORF">SAMN02982929_06217</name>
    <name evidence="12" type="ORF">SAMN05216506_10569</name>
</gene>
<evidence type="ECO:0000256" key="8">
    <source>
        <dbReference type="ARBA" id="ARBA00023012"/>
    </source>
</evidence>
<evidence type="ECO:0000256" key="4">
    <source>
        <dbReference type="ARBA" id="ARBA00022679"/>
    </source>
</evidence>
<comment type="catalytic activity">
    <reaction evidence="1">
        <text>ATP + protein L-histidine = ADP + protein N-phospho-L-histidine.</text>
        <dbReference type="EC" id="2.7.13.3"/>
    </reaction>
</comment>
<evidence type="ECO:0000313" key="11">
    <source>
        <dbReference type="EMBL" id="SEG95517.1"/>
    </source>
</evidence>
<organism evidence="11 14">
    <name type="scientific">Saccharopolyspora kobensis</name>
    <dbReference type="NCBI Taxonomy" id="146035"/>
    <lineage>
        <taxon>Bacteria</taxon>
        <taxon>Bacillati</taxon>
        <taxon>Actinomycetota</taxon>
        <taxon>Actinomycetes</taxon>
        <taxon>Pseudonocardiales</taxon>
        <taxon>Pseudonocardiaceae</taxon>
        <taxon>Saccharopolyspora</taxon>
    </lineage>
</organism>
<keyword evidence="9" id="KW-0472">Membrane</keyword>
<dbReference type="SUPFAM" id="SSF55874">
    <property type="entry name" value="ATPase domain of HSP90 chaperone/DNA topoisomerase II/histidine kinase"/>
    <property type="match status" value="1"/>
</dbReference>
<accession>A0A1I1TA82</accession>
<feature type="transmembrane region" description="Helical" evidence="9">
    <location>
        <begin position="73"/>
        <end position="93"/>
    </location>
</feature>
<dbReference type="RefSeq" id="WP_218161582.1">
    <property type="nucleotide sequence ID" value="NZ_FNVB01000010.1"/>
</dbReference>
<dbReference type="GO" id="GO:0005524">
    <property type="term" value="F:ATP binding"/>
    <property type="evidence" value="ECO:0007669"/>
    <property type="project" value="UniProtKB-KW"/>
</dbReference>
<dbReference type="SMART" id="SM00387">
    <property type="entry name" value="HATPase_c"/>
    <property type="match status" value="1"/>
</dbReference>
<proteinExistence type="predicted"/>
<dbReference type="InterPro" id="IPR011712">
    <property type="entry name" value="Sig_transdc_His_kin_sub3_dim/P"/>
</dbReference>
<keyword evidence="7" id="KW-0067">ATP-binding</keyword>
<evidence type="ECO:0000313" key="13">
    <source>
        <dbReference type="Proteomes" id="UP000199690"/>
    </source>
</evidence>
<evidence type="ECO:0000256" key="3">
    <source>
        <dbReference type="ARBA" id="ARBA00022553"/>
    </source>
</evidence>
<evidence type="ECO:0000256" key="7">
    <source>
        <dbReference type="ARBA" id="ARBA00022840"/>
    </source>
</evidence>
<evidence type="ECO:0000256" key="2">
    <source>
        <dbReference type="ARBA" id="ARBA00012438"/>
    </source>
</evidence>
<dbReference type="InterPro" id="IPR036890">
    <property type="entry name" value="HATPase_C_sf"/>
</dbReference>
<keyword evidence="9" id="KW-0812">Transmembrane</keyword>
<dbReference type="SMR" id="A0A1H6ECL4"/>
<dbReference type="Proteomes" id="UP000199690">
    <property type="component" value="Unassembled WGS sequence"/>
</dbReference>
<evidence type="ECO:0000313" key="14">
    <source>
        <dbReference type="Proteomes" id="UP000236729"/>
    </source>
</evidence>
<dbReference type="GO" id="GO:0046983">
    <property type="term" value="F:protein dimerization activity"/>
    <property type="evidence" value="ECO:0007669"/>
    <property type="project" value="InterPro"/>
</dbReference>
<keyword evidence="13" id="KW-1185">Reference proteome</keyword>
<name>A0A1H6ECL4_9PSEU</name>
<reference evidence="11" key="2">
    <citation type="submission" date="2016-10" db="EMBL/GenBank/DDBJ databases">
        <authorList>
            <person name="de Groot N.N."/>
        </authorList>
    </citation>
    <scope>NUCLEOTIDE SEQUENCE [LARGE SCALE GENOMIC DNA]</scope>
    <source>
        <strain evidence="11">ATCC 20501</strain>
    </source>
</reference>
<dbReference type="InterPro" id="IPR003594">
    <property type="entry name" value="HATPase_dom"/>
</dbReference>
<dbReference type="Pfam" id="PF02518">
    <property type="entry name" value="HATPase_c"/>
    <property type="match status" value="1"/>
</dbReference>
<dbReference type="Gene3D" id="1.20.5.1930">
    <property type="match status" value="1"/>
</dbReference>
<protein>
    <recommendedName>
        <fullName evidence="2">histidine kinase</fullName>
        <ecNumber evidence="2">2.7.13.3</ecNumber>
    </recommendedName>
</protein>
<dbReference type="EMBL" id="FOME01000005">
    <property type="protein sequence ID" value="SFD55495.1"/>
    <property type="molecule type" value="Genomic_DNA"/>
</dbReference>
<evidence type="ECO:0000256" key="5">
    <source>
        <dbReference type="ARBA" id="ARBA00022741"/>
    </source>
</evidence>
<keyword evidence="5" id="KW-0547">Nucleotide-binding</keyword>
<dbReference type="EC" id="2.7.13.3" evidence="2"/>
<evidence type="ECO:0000256" key="9">
    <source>
        <dbReference type="SAM" id="Phobius"/>
    </source>
</evidence>
<reference evidence="13 14" key="1">
    <citation type="submission" date="2016-10" db="EMBL/GenBank/DDBJ databases">
        <authorList>
            <person name="Varghese N."/>
            <person name="Submissions S."/>
        </authorList>
    </citation>
    <scope>NUCLEOTIDE SEQUENCE [LARGE SCALE GENOMIC DNA]</scope>
    <source>
        <strain evidence="14">ATCC 20501</strain>
        <strain evidence="12 13">CGMCC 4.3529</strain>
    </source>
</reference>
<dbReference type="Proteomes" id="UP000236729">
    <property type="component" value="Unassembled WGS sequence"/>
</dbReference>
<dbReference type="PANTHER" id="PTHR24421">
    <property type="entry name" value="NITRATE/NITRITE SENSOR PROTEIN NARX-RELATED"/>
    <property type="match status" value="1"/>
</dbReference>
<keyword evidence="8" id="KW-0902">Two-component regulatory system</keyword>
<evidence type="ECO:0000313" key="12">
    <source>
        <dbReference type="EMBL" id="SFD55495.1"/>
    </source>
</evidence>
<sequence length="369" mass="39381">MRWLLRHPTGLLLNAATGLLAWPLLVVLAGRAVLKLGLDRPRVFRELTAFQRTWAGRVLGREIGASDRRDRELTWLAVHAVVGPACLIVPAGLPYFANSVLHLRVVEPTRLVTITLSAAIVALIAIGAASIPLLNGMQARLAERLLQPASSLRARVTELARSRAAAVDAQATELRRIERDLHDGAQARLIAVRMSLGLAKNSTDPDQVRELLQEAWDSAGLALQDLRALVRGIHPPVLSDRGLPGAIQAAALLCPVPVDVDVELPARPEAPVESAMYFAAAEALTNIAKHSDASRAWIRLRHSSGVLRLRVGDDGRGGADPAAGTGLAGMRRRLSAFDGTLAVRSPAGGPTELTMELPCALSSPKISHS</sequence>